<name>A0A160PCH5_9HYPH</name>
<dbReference type="AlphaFoldDB" id="A0A160PCH5"/>
<evidence type="ECO:0000313" key="1">
    <source>
        <dbReference type="EMBL" id="BAU90649.1"/>
    </source>
</evidence>
<evidence type="ECO:0000313" key="2">
    <source>
        <dbReference type="Proteomes" id="UP000218288"/>
    </source>
</evidence>
<proteinExistence type="predicted"/>
<dbReference type="EMBL" id="AP014809">
    <property type="protein sequence ID" value="BAU90649.1"/>
    <property type="molecule type" value="Genomic_DNA"/>
</dbReference>
<gene>
    <name evidence="1" type="ORF">MPPM_2044</name>
</gene>
<accession>A0A160PCH5</accession>
<dbReference type="Proteomes" id="UP000218288">
    <property type="component" value="Chromosome"/>
</dbReference>
<reference evidence="1 2" key="1">
    <citation type="journal article" date="2016" name="Genome Announc.">
        <title>Complete Genome Sequence of Methylobacterium populi P-1M, Isolated from Pink-Pigmented Household Biofilm.</title>
        <authorList>
            <person name="Morohoshi T."/>
            <person name="Ikeda T."/>
        </authorList>
    </citation>
    <scope>NUCLEOTIDE SEQUENCE [LARGE SCALE GENOMIC DNA]</scope>
    <source>
        <strain evidence="1 2">P-1M</strain>
    </source>
</reference>
<protein>
    <submittedName>
        <fullName evidence="1">Uncharacterized protein</fullName>
    </submittedName>
</protein>
<sequence>MPGERYAVFVGLDGWGDFFCERSCIAMSDACRAALPPLPAPAAPRGPAVPFDPDNIPF</sequence>
<organism evidence="1 2">
    <name type="scientific">Methylorubrum populi</name>
    <dbReference type="NCBI Taxonomy" id="223967"/>
    <lineage>
        <taxon>Bacteria</taxon>
        <taxon>Pseudomonadati</taxon>
        <taxon>Pseudomonadota</taxon>
        <taxon>Alphaproteobacteria</taxon>
        <taxon>Hyphomicrobiales</taxon>
        <taxon>Methylobacteriaceae</taxon>
        <taxon>Methylorubrum</taxon>
    </lineage>
</organism>